<reference evidence="10" key="1">
    <citation type="submission" date="2020-05" db="EMBL/GenBank/DDBJ databases">
        <authorList>
            <person name="Chiriac C."/>
            <person name="Salcher M."/>
            <person name="Ghai R."/>
            <person name="Kavagutti S V."/>
        </authorList>
    </citation>
    <scope>NUCLEOTIDE SEQUENCE</scope>
</reference>
<dbReference type="CDD" id="cd04187">
    <property type="entry name" value="DPM1_like_bac"/>
    <property type="match status" value="1"/>
</dbReference>
<evidence type="ECO:0000256" key="4">
    <source>
        <dbReference type="ARBA" id="ARBA00022692"/>
    </source>
</evidence>
<dbReference type="InterPro" id="IPR029044">
    <property type="entry name" value="Nucleotide-diphossugar_trans"/>
</dbReference>
<protein>
    <submittedName>
        <fullName evidence="10">Unannotated protein</fullName>
    </submittedName>
</protein>
<keyword evidence="2" id="KW-0328">Glycosyltransferase</keyword>
<dbReference type="InterPro" id="IPR050256">
    <property type="entry name" value="Glycosyltransferase_2"/>
</dbReference>
<name>A0A6J6WED3_9ZZZZ</name>
<dbReference type="Gene3D" id="3.90.550.10">
    <property type="entry name" value="Spore Coat Polysaccharide Biosynthesis Protein SpsA, Chain A"/>
    <property type="match status" value="1"/>
</dbReference>
<accession>A0A6J6WED3</accession>
<evidence type="ECO:0000256" key="2">
    <source>
        <dbReference type="ARBA" id="ARBA00022676"/>
    </source>
</evidence>
<dbReference type="PANTHER" id="PTHR48090:SF3">
    <property type="entry name" value="UNDECAPRENYL-PHOSPHATE 4-DEOXY-4-FORMAMIDO-L-ARABINOSE TRANSFERASE"/>
    <property type="match status" value="1"/>
</dbReference>
<dbReference type="InterPro" id="IPR001173">
    <property type="entry name" value="Glyco_trans_2-like"/>
</dbReference>
<evidence type="ECO:0000256" key="7">
    <source>
        <dbReference type="ARBA" id="ARBA00023136"/>
    </source>
</evidence>
<feature type="transmembrane region" description="Helical" evidence="8">
    <location>
        <begin position="232"/>
        <end position="258"/>
    </location>
</feature>
<dbReference type="GO" id="GO:0016757">
    <property type="term" value="F:glycosyltransferase activity"/>
    <property type="evidence" value="ECO:0007669"/>
    <property type="project" value="UniProtKB-KW"/>
</dbReference>
<evidence type="ECO:0000256" key="1">
    <source>
        <dbReference type="ARBA" id="ARBA00022475"/>
    </source>
</evidence>
<organism evidence="10">
    <name type="scientific">freshwater metagenome</name>
    <dbReference type="NCBI Taxonomy" id="449393"/>
    <lineage>
        <taxon>unclassified sequences</taxon>
        <taxon>metagenomes</taxon>
        <taxon>ecological metagenomes</taxon>
    </lineage>
</organism>
<keyword evidence="1" id="KW-1003">Cell membrane</keyword>
<keyword evidence="3" id="KW-0808">Transferase</keyword>
<dbReference type="PANTHER" id="PTHR48090">
    <property type="entry name" value="UNDECAPRENYL-PHOSPHATE 4-DEOXY-4-FORMAMIDO-L-ARABINOSE TRANSFERASE-RELATED"/>
    <property type="match status" value="1"/>
</dbReference>
<keyword evidence="7 8" id="KW-0472">Membrane</keyword>
<sequence>MTELSVIIPVFNESESIALFVEEVSKAINAIFDTDQYEIIIVDDGSTDKTGAILSQIDVATVLTFRRNQGQSAAMKAGLDHSSGRLIAFLDGDGQNDPTDIPSLIDELNLTGNDLICGWRIRRQDPIIKKIVSKGAYKLRQLLIKDGVHDSGCTLKVGKRDALMSIQLHGELHRLIPAQTMLSGFKVSEVRVNHRPRQFGKTKYTYSRIIKGFIDIAHTWFWKKYESRPLHFFGIVGGSLIVIGLASGISAVVMNVIGLQLWRYSLPILTILLILTGTQIILTGLIADRLFRIQYLVSKQPRYAISKIKPAVTSEQ</sequence>
<keyword evidence="6 8" id="KW-1133">Transmembrane helix</keyword>
<evidence type="ECO:0000259" key="9">
    <source>
        <dbReference type="Pfam" id="PF00535"/>
    </source>
</evidence>
<evidence type="ECO:0000256" key="3">
    <source>
        <dbReference type="ARBA" id="ARBA00022679"/>
    </source>
</evidence>
<dbReference type="GO" id="GO:0009103">
    <property type="term" value="P:lipopolysaccharide biosynthetic process"/>
    <property type="evidence" value="ECO:0007669"/>
    <property type="project" value="UniProtKB-KW"/>
</dbReference>
<feature type="domain" description="Glycosyltransferase 2-like" evidence="9">
    <location>
        <begin position="5"/>
        <end position="164"/>
    </location>
</feature>
<proteinExistence type="predicted"/>
<gene>
    <name evidence="10" type="ORF">UFOPK2975_00015</name>
</gene>
<dbReference type="GO" id="GO:0005886">
    <property type="term" value="C:plasma membrane"/>
    <property type="evidence" value="ECO:0007669"/>
    <property type="project" value="TreeGrafter"/>
</dbReference>
<dbReference type="SUPFAM" id="SSF53448">
    <property type="entry name" value="Nucleotide-diphospho-sugar transferases"/>
    <property type="match status" value="1"/>
</dbReference>
<evidence type="ECO:0000256" key="6">
    <source>
        <dbReference type="ARBA" id="ARBA00022989"/>
    </source>
</evidence>
<evidence type="ECO:0000256" key="8">
    <source>
        <dbReference type="SAM" id="Phobius"/>
    </source>
</evidence>
<dbReference type="EMBL" id="CAFAAG010000001">
    <property type="protein sequence ID" value="CAB4782850.1"/>
    <property type="molecule type" value="Genomic_DNA"/>
</dbReference>
<feature type="transmembrane region" description="Helical" evidence="8">
    <location>
        <begin position="264"/>
        <end position="287"/>
    </location>
</feature>
<keyword evidence="5" id="KW-0448">Lipopolysaccharide biosynthesis</keyword>
<keyword evidence="4 8" id="KW-0812">Transmembrane</keyword>
<dbReference type="Pfam" id="PF00535">
    <property type="entry name" value="Glycos_transf_2"/>
    <property type="match status" value="1"/>
</dbReference>
<dbReference type="AlphaFoldDB" id="A0A6J6WED3"/>
<evidence type="ECO:0000313" key="10">
    <source>
        <dbReference type="EMBL" id="CAB4782850.1"/>
    </source>
</evidence>
<evidence type="ECO:0000256" key="5">
    <source>
        <dbReference type="ARBA" id="ARBA00022985"/>
    </source>
</evidence>